<dbReference type="PROSITE" id="PS50089">
    <property type="entry name" value="ZF_RING_2"/>
    <property type="match status" value="1"/>
</dbReference>
<keyword evidence="8" id="KW-1185">Reference proteome</keyword>
<dbReference type="Pfam" id="PF13445">
    <property type="entry name" value="zf-RING_UBOX"/>
    <property type="match status" value="1"/>
</dbReference>
<evidence type="ECO:0000313" key="8">
    <source>
        <dbReference type="Proteomes" id="UP001186944"/>
    </source>
</evidence>
<gene>
    <name evidence="7" type="ORF">FSP39_009777</name>
</gene>
<dbReference type="AlphaFoldDB" id="A0AA89C101"/>
<name>A0AA89C101_PINIB</name>
<keyword evidence="2 4" id="KW-0863">Zinc-finger</keyword>
<dbReference type="Pfam" id="PF06739">
    <property type="entry name" value="SBBP"/>
    <property type="match status" value="1"/>
</dbReference>
<comment type="caution">
    <text evidence="7">The sequence shown here is derived from an EMBL/GenBank/DDBJ whole genome shotgun (WGS) entry which is preliminary data.</text>
</comment>
<dbReference type="EMBL" id="VSWD01000008">
    <property type="protein sequence ID" value="KAK3095058.1"/>
    <property type="molecule type" value="Genomic_DNA"/>
</dbReference>
<dbReference type="InterPro" id="IPR047153">
    <property type="entry name" value="TRIM45/56/19-like"/>
</dbReference>
<dbReference type="InterPro" id="IPR017907">
    <property type="entry name" value="Znf_RING_CS"/>
</dbReference>
<dbReference type="InterPro" id="IPR010620">
    <property type="entry name" value="SBBP_repeat"/>
</dbReference>
<evidence type="ECO:0000256" key="3">
    <source>
        <dbReference type="ARBA" id="ARBA00022833"/>
    </source>
</evidence>
<dbReference type="Proteomes" id="UP001186944">
    <property type="component" value="Unassembled WGS sequence"/>
</dbReference>
<feature type="coiled-coil region" evidence="5">
    <location>
        <begin position="234"/>
        <end position="275"/>
    </location>
</feature>
<dbReference type="PANTHER" id="PTHR25462:SF296">
    <property type="entry name" value="MEIOTIC P26, ISOFORM F"/>
    <property type="match status" value="1"/>
</dbReference>
<evidence type="ECO:0000313" key="7">
    <source>
        <dbReference type="EMBL" id="KAK3095058.1"/>
    </source>
</evidence>
<dbReference type="GO" id="GO:0008270">
    <property type="term" value="F:zinc ion binding"/>
    <property type="evidence" value="ECO:0007669"/>
    <property type="project" value="UniProtKB-KW"/>
</dbReference>
<dbReference type="InterPro" id="IPR013083">
    <property type="entry name" value="Znf_RING/FYVE/PHD"/>
</dbReference>
<dbReference type="PANTHER" id="PTHR25462">
    <property type="entry name" value="BONUS, ISOFORM C-RELATED"/>
    <property type="match status" value="1"/>
</dbReference>
<feature type="domain" description="RING-type" evidence="6">
    <location>
        <begin position="35"/>
        <end position="83"/>
    </location>
</feature>
<dbReference type="SMART" id="SM00184">
    <property type="entry name" value="RING"/>
    <property type="match status" value="1"/>
</dbReference>
<organism evidence="7 8">
    <name type="scientific">Pinctada imbricata</name>
    <name type="common">Atlantic pearl-oyster</name>
    <name type="synonym">Pinctada martensii</name>
    <dbReference type="NCBI Taxonomy" id="66713"/>
    <lineage>
        <taxon>Eukaryota</taxon>
        <taxon>Metazoa</taxon>
        <taxon>Spiralia</taxon>
        <taxon>Lophotrochozoa</taxon>
        <taxon>Mollusca</taxon>
        <taxon>Bivalvia</taxon>
        <taxon>Autobranchia</taxon>
        <taxon>Pteriomorphia</taxon>
        <taxon>Pterioida</taxon>
        <taxon>Pterioidea</taxon>
        <taxon>Pteriidae</taxon>
        <taxon>Pinctada</taxon>
    </lineage>
</organism>
<keyword evidence="5" id="KW-0175">Coiled coil</keyword>
<dbReference type="SUPFAM" id="SSF57845">
    <property type="entry name" value="B-box zinc-binding domain"/>
    <property type="match status" value="1"/>
</dbReference>
<sequence length="683" mass="77425">MATKHARQDGAKKKVVPPKSKAVAADFKKIDITKCPVCKNTLETPKELTCLHAFCEHCLIKRIERAKSKSDNRTFRFRCPECHELQGIYNAAEYSDNIARAFPTSHLISSLLSSASSPNCKPCSKVRKTTKGTYWCKYCADALCDDHYEYHREVTSKEVHQVCRIEDMRTSSDHAYAPAVCTDHPSELYTIFCKDHKVCICDEGRKLKHKYCNKVSINEEADRLKKGSNIKTVMGKLQSTNAQAEIIAQDLNENIDELTEKKRNCSQTIKDIREHADLHFNMLEKKLLSSLFKMFNEKTKQMKTEISSFEVKGKTIQYYKSLLGRIFETGTDIQLIYELPIVSRAIGVISEKVTHRAARIQTVEIRITFNDVIRNLPSLGRFVETEEYINRVSPTQISPENSPRRRKVKVDLTPKLPSIRMSMNNFGFLAIRYQSSKITGGTSLNGSVLVADYTCKEIRAYQSDSARNDALTFTNLKGNPWDLAILPLNATRGFLVFTLPHVSKFIAIQSPHTEQINAPIEQIHYTTSLPSYGVSCAEGLLIFACLRCLEIWRLDSFTEPMFDTRISTDGENVQYVHVVNAGRVYYTDSTERGGLYCVTLDHTVVFKYNNRQLKRPRGITVDINGNAYVAGYTSNNIHKISPDGDLIQIIVPRITSFVSPITVIECDGIIYCVYGKHKITPIN</sequence>
<keyword evidence="3" id="KW-0862">Zinc</keyword>
<dbReference type="InterPro" id="IPR011042">
    <property type="entry name" value="6-blade_b-propeller_TolB-like"/>
</dbReference>
<dbReference type="Gene3D" id="3.30.160.60">
    <property type="entry name" value="Classic Zinc Finger"/>
    <property type="match status" value="1"/>
</dbReference>
<dbReference type="InterPro" id="IPR027370">
    <property type="entry name" value="Znf-RING_euk"/>
</dbReference>
<dbReference type="SUPFAM" id="SSF57850">
    <property type="entry name" value="RING/U-box"/>
    <property type="match status" value="1"/>
</dbReference>
<reference evidence="7" key="1">
    <citation type="submission" date="2019-08" db="EMBL/GenBank/DDBJ databases">
        <title>The improved chromosome-level genome for the pearl oyster Pinctada fucata martensii using PacBio sequencing and Hi-C.</title>
        <authorList>
            <person name="Zheng Z."/>
        </authorList>
    </citation>
    <scope>NUCLEOTIDE SEQUENCE</scope>
    <source>
        <strain evidence="7">ZZ-2019</strain>
        <tissue evidence="7">Adductor muscle</tissue>
    </source>
</reference>
<protein>
    <recommendedName>
        <fullName evidence="6">RING-type domain-containing protein</fullName>
    </recommendedName>
</protein>
<accession>A0AA89C101</accession>
<evidence type="ECO:0000256" key="2">
    <source>
        <dbReference type="ARBA" id="ARBA00022771"/>
    </source>
</evidence>
<dbReference type="SUPFAM" id="SSF101898">
    <property type="entry name" value="NHL repeat"/>
    <property type="match status" value="1"/>
</dbReference>
<evidence type="ECO:0000256" key="5">
    <source>
        <dbReference type="SAM" id="Coils"/>
    </source>
</evidence>
<evidence type="ECO:0000256" key="1">
    <source>
        <dbReference type="ARBA" id="ARBA00022723"/>
    </source>
</evidence>
<evidence type="ECO:0000259" key="6">
    <source>
        <dbReference type="PROSITE" id="PS50089"/>
    </source>
</evidence>
<evidence type="ECO:0000256" key="4">
    <source>
        <dbReference type="PROSITE-ProRule" id="PRU00175"/>
    </source>
</evidence>
<dbReference type="PROSITE" id="PS00518">
    <property type="entry name" value="ZF_RING_1"/>
    <property type="match status" value="1"/>
</dbReference>
<dbReference type="Gene3D" id="3.30.40.10">
    <property type="entry name" value="Zinc/RING finger domain, C3HC4 (zinc finger)"/>
    <property type="match status" value="1"/>
</dbReference>
<dbReference type="Gene3D" id="2.120.10.30">
    <property type="entry name" value="TolB, C-terminal domain"/>
    <property type="match status" value="1"/>
</dbReference>
<dbReference type="InterPro" id="IPR001841">
    <property type="entry name" value="Znf_RING"/>
</dbReference>
<proteinExistence type="predicted"/>
<keyword evidence="1" id="KW-0479">Metal-binding</keyword>